<gene>
    <name evidence="3" type="ORF">B0H63DRAFT_514409</name>
</gene>
<dbReference type="InterPro" id="IPR006680">
    <property type="entry name" value="Amidohydro-rel"/>
</dbReference>
<evidence type="ECO:0000256" key="1">
    <source>
        <dbReference type="ARBA" id="ARBA00038310"/>
    </source>
</evidence>
<comment type="similarity">
    <text evidence="1">Belongs to the metallo-dependent hydrolases superfamily.</text>
</comment>
<dbReference type="Proteomes" id="UP001285441">
    <property type="component" value="Unassembled WGS sequence"/>
</dbReference>
<dbReference type="AlphaFoldDB" id="A0AAE0N4U6"/>
<reference evidence="3" key="1">
    <citation type="journal article" date="2023" name="Mol. Phylogenet. Evol.">
        <title>Genome-scale phylogeny and comparative genomics of the fungal order Sordariales.</title>
        <authorList>
            <person name="Hensen N."/>
            <person name="Bonometti L."/>
            <person name="Westerberg I."/>
            <person name="Brannstrom I.O."/>
            <person name="Guillou S."/>
            <person name="Cros-Aarteil S."/>
            <person name="Calhoun S."/>
            <person name="Haridas S."/>
            <person name="Kuo A."/>
            <person name="Mondo S."/>
            <person name="Pangilinan J."/>
            <person name="Riley R."/>
            <person name="LaButti K."/>
            <person name="Andreopoulos B."/>
            <person name="Lipzen A."/>
            <person name="Chen C."/>
            <person name="Yan M."/>
            <person name="Daum C."/>
            <person name="Ng V."/>
            <person name="Clum A."/>
            <person name="Steindorff A."/>
            <person name="Ohm R.A."/>
            <person name="Martin F."/>
            <person name="Silar P."/>
            <person name="Natvig D.O."/>
            <person name="Lalanne C."/>
            <person name="Gautier V."/>
            <person name="Ament-Velasquez S.L."/>
            <person name="Kruys A."/>
            <person name="Hutchinson M.I."/>
            <person name="Powell A.J."/>
            <person name="Barry K."/>
            <person name="Miller A.N."/>
            <person name="Grigoriev I.V."/>
            <person name="Debuchy R."/>
            <person name="Gladieux P."/>
            <person name="Hiltunen Thoren M."/>
            <person name="Johannesson H."/>
        </authorList>
    </citation>
    <scope>NUCLEOTIDE SEQUENCE</scope>
    <source>
        <strain evidence="3">CBS 232.78</strain>
    </source>
</reference>
<evidence type="ECO:0000313" key="4">
    <source>
        <dbReference type="Proteomes" id="UP001285441"/>
    </source>
</evidence>
<dbReference type="InterPro" id="IPR032466">
    <property type="entry name" value="Metal_Hydrolase"/>
</dbReference>
<name>A0AAE0N4U6_9PEZI</name>
<dbReference type="SUPFAM" id="SSF51556">
    <property type="entry name" value="Metallo-dependent hydrolases"/>
    <property type="match status" value="1"/>
</dbReference>
<dbReference type="InterPro" id="IPR052350">
    <property type="entry name" value="Metallo-dep_Lactonases"/>
</dbReference>
<evidence type="ECO:0000313" key="3">
    <source>
        <dbReference type="EMBL" id="KAK3370243.1"/>
    </source>
</evidence>
<dbReference type="PANTHER" id="PTHR43569">
    <property type="entry name" value="AMIDOHYDROLASE"/>
    <property type="match status" value="1"/>
</dbReference>
<reference evidence="3" key="2">
    <citation type="submission" date="2023-06" db="EMBL/GenBank/DDBJ databases">
        <authorList>
            <consortium name="Lawrence Berkeley National Laboratory"/>
            <person name="Haridas S."/>
            <person name="Hensen N."/>
            <person name="Bonometti L."/>
            <person name="Westerberg I."/>
            <person name="Brannstrom I.O."/>
            <person name="Guillou S."/>
            <person name="Cros-Aarteil S."/>
            <person name="Calhoun S."/>
            <person name="Kuo A."/>
            <person name="Mondo S."/>
            <person name="Pangilinan J."/>
            <person name="Riley R."/>
            <person name="LaButti K."/>
            <person name="Andreopoulos B."/>
            <person name="Lipzen A."/>
            <person name="Chen C."/>
            <person name="Yanf M."/>
            <person name="Daum C."/>
            <person name="Ng V."/>
            <person name="Clum A."/>
            <person name="Steindorff A."/>
            <person name="Ohm R."/>
            <person name="Martin F."/>
            <person name="Silar P."/>
            <person name="Natvig D."/>
            <person name="Lalanne C."/>
            <person name="Gautier V."/>
            <person name="Ament-velasquez S.L."/>
            <person name="Kruys A."/>
            <person name="Hutchinson M.I."/>
            <person name="Powell A.J."/>
            <person name="Barry K."/>
            <person name="Miller A.N."/>
            <person name="Grigoriev I.V."/>
            <person name="Debuchy R."/>
            <person name="Gladieux P."/>
            <person name="Thoren M.H."/>
            <person name="Johannesson H."/>
        </authorList>
    </citation>
    <scope>NUCLEOTIDE SEQUENCE</scope>
    <source>
        <strain evidence="3">CBS 232.78</strain>
    </source>
</reference>
<protein>
    <submittedName>
        <fullName evidence="3">Amidohydrolase</fullName>
    </submittedName>
</protein>
<keyword evidence="4" id="KW-1185">Reference proteome</keyword>
<comment type="caution">
    <text evidence="3">The sequence shown here is derived from an EMBL/GenBank/DDBJ whole genome shotgun (WGS) entry which is preliminary data.</text>
</comment>
<dbReference type="GO" id="GO:0016787">
    <property type="term" value="F:hydrolase activity"/>
    <property type="evidence" value="ECO:0007669"/>
    <property type="project" value="InterPro"/>
</dbReference>
<organism evidence="3 4">
    <name type="scientific">Podospora didyma</name>
    <dbReference type="NCBI Taxonomy" id="330526"/>
    <lineage>
        <taxon>Eukaryota</taxon>
        <taxon>Fungi</taxon>
        <taxon>Dikarya</taxon>
        <taxon>Ascomycota</taxon>
        <taxon>Pezizomycotina</taxon>
        <taxon>Sordariomycetes</taxon>
        <taxon>Sordariomycetidae</taxon>
        <taxon>Sordariales</taxon>
        <taxon>Podosporaceae</taxon>
        <taxon>Podospora</taxon>
    </lineage>
</organism>
<proteinExistence type="inferred from homology"/>
<dbReference type="PANTHER" id="PTHR43569:SF2">
    <property type="entry name" value="AMIDOHYDROLASE-RELATED DOMAIN-CONTAINING PROTEIN"/>
    <property type="match status" value="1"/>
</dbReference>
<accession>A0AAE0N4U6</accession>
<feature type="domain" description="Amidohydrolase-related" evidence="2">
    <location>
        <begin position="217"/>
        <end position="356"/>
    </location>
</feature>
<evidence type="ECO:0000259" key="2">
    <source>
        <dbReference type="Pfam" id="PF04909"/>
    </source>
</evidence>
<dbReference type="Pfam" id="PF04909">
    <property type="entry name" value="Amidohydro_2"/>
    <property type="match status" value="1"/>
</dbReference>
<dbReference type="Gene3D" id="3.20.20.140">
    <property type="entry name" value="Metal-dependent hydrolases"/>
    <property type="match status" value="1"/>
</dbReference>
<sequence>MSNTQQQTGWSLFTSSNTPIIDSHIHLWPASEQESLAFYEPDGPLAGQHSLDEYLHETSAHRSQLTGFVFVEADRKNDASKDWTFPLQEIAFAGRITAAGKDSRSENGGYTPSCLAIIPWAPMNLGSEKLEAYLAAAEQEAGPDVWTKVKGFRYLLQDKPDGTGLTDGFIDCLKLLGRKKFVFDVGVDARVRKGSQLLEAVQMVTRAHEGVEEEDKVVFIFNHLLKADLSSTNLQDSLFQGWASCIRELGKCSHTNMKLSGFFGLIPEDKRIIDDYQTHCQTLSPWFAEVLAAFGSARIMYGSDWPVCNVGHHGLDSGKAWNKWYGILGQVCLGTGLSFDDVKRIFGGTAREAYRIDG</sequence>
<dbReference type="EMBL" id="JAULSW010000009">
    <property type="protein sequence ID" value="KAK3370243.1"/>
    <property type="molecule type" value="Genomic_DNA"/>
</dbReference>